<comment type="catalytic activity">
    <reaction evidence="5 7">
        <text>AMP + ATP = 2 ADP</text>
        <dbReference type="Rhea" id="RHEA:12973"/>
        <dbReference type="ChEBI" id="CHEBI:30616"/>
        <dbReference type="ChEBI" id="CHEBI:456215"/>
        <dbReference type="ChEBI" id="CHEBI:456216"/>
        <dbReference type="EC" id="2.7.4.3"/>
    </reaction>
</comment>
<reference evidence="8 9" key="1">
    <citation type="submission" date="2019-09" db="EMBL/GenBank/DDBJ databases">
        <title>Goodfellowia gen. nov., a new genus of the Pseudonocardineae related to Actinoalloteichus, containing Goodfellowia coeruleoviolacea gen. nov., comb. nov. gen. nov., comb. nov.</title>
        <authorList>
            <person name="Labeda D."/>
        </authorList>
    </citation>
    <scope>NUCLEOTIDE SEQUENCE [LARGE SCALE GENOMIC DNA]</scope>
    <source>
        <strain evidence="8 9">AN110305</strain>
    </source>
</reference>
<feature type="binding site" evidence="5">
    <location>
        <position position="92"/>
    </location>
    <ligand>
        <name>AMP</name>
        <dbReference type="ChEBI" id="CHEBI:456215"/>
    </ligand>
</feature>
<dbReference type="PANTHER" id="PTHR23359">
    <property type="entry name" value="NUCLEOTIDE KINASE"/>
    <property type="match status" value="1"/>
</dbReference>
<dbReference type="HAMAP" id="MF_00235">
    <property type="entry name" value="Adenylate_kinase_Adk"/>
    <property type="match status" value="1"/>
</dbReference>
<feature type="binding site" evidence="5">
    <location>
        <position position="166"/>
    </location>
    <ligand>
        <name>ATP</name>
        <dbReference type="ChEBI" id="CHEBI:30616"/>
    </ligand>
</feature>
<feature type="binding site" evidence="5">
    <location>
        <begin position="10"/>
        <end position="15"/>
    </location>
    <ligand>
        <name>ATP</name>
        <dbReference type="ChEBI" id="CHEBI:30616"/>
    </ligand>
</feature>
<dbReference type="NCBIfam" id="NF011100">
    <property type="entry name" value="PRK14527.1"/>
    <property type="match status" value="1"/>
</dbReference>
<dbReference type="NCBIfam" id="TIGR01351">
    <property type="entry name" value="adk"/>
    <property type="match status" value="1"/>
</dbReference>
<feature type="binding site" evidence="5">
    <location>
        <position position="36"/>
    </location>
    <ligand>
        <name>AMP</name>
        <dbReference type="ChEBI" id="CHEBI:456215"/>
    </ligand>
</feature>
<comment type="caution">
    <text evidence="8">The sequence shown here is derived from an EMBL/GenBank/DDBJ whole genome shotgun (WGS) entry which is preliminary data.</text>
</comment>
<evidence type="ECO:0000256" key="3">
    <source>
        <dbReference type="ARBA" id="ARBA00022741"/>
    </source>
</evidence>
<comment type="similarity">
    <text evidence="5 6">Belongs to the adenylate kinase family.</text>
</comment>
<dbReference type="RefSeq" id="WP_149848516.1">
    <property type="nucleotide sequence ID" value="NZ_VUOB01000010.1"/>
</dbReference>
<protein>
    <recommendedName>
        <fullName evidence="5 7">Adenylate kinase</fullName>
        <shortName evidence="5">AK</shortName>
        <ecNumber evidence="5 7">2.7.4.3</ecNumber>
    </recommendedName>
    <alternativeName>
        <fullName evidence="5">ATP-AMP transphosphorylase</fullName>
    </alternativeName>
    <alternativeName>
        <fullName evidence="5">ATP:AMP phosphotransferase</fullName>
    </alternativeName>
    <alternativeName>
        <fullName evidence="5">Adenylate monophosphate kinase</fullName>
    </alternativeName>
</protein>
<evidence type="ECO:0000256" key="1">
    <source>
        <dbReference type="ARBA" id="ARBA00022679"/>
    </source>
</evidence>
<keyword evidence="9" id="KW-1185">Reference proteome</keyword>
<dbReference type="GO" id="GO:0004017">
    <property type="term" value="F:AMP kinase activity"/>
    <property type="evidence" value="ECO:0007669"/>
    <property type="project" value="UniProtKB-UniRule"/>
</dbReference>
<keyword evidence="5" id="KW-0963">Cytoplasm</keyword>
<dbReference type="GO" id="GO:0044209">
    <property type="term" value="P:AMP salvage"/>
    <property type="evidence" value="ECO:0007669"/>
    <property type="project" value="UniProtKB-UniRule"/>
</dbReference>
<evidence type="ECO:0000313" key="9">
    <source>
        <dbReference type="Proteomes" id="UP000323454"/>
    </source>
</evidence>
<dbReference type="GO" id="GO:0005737">
    <property type="term" value="C:cytoplasm"/>
    <property type="evidence" value="ECO:0007669"/>
    <property type="project" value="UniProtKB-SubCell"/>
</dbReference>
<organism evidence="8 9">
    <name type="scientific">Solihabitans fulvus</name>
    <dbReference type="NCBI Taxonomy" id="1892852"/>
    <lineage>
        <taxon>Bacteria</taxon>
        <taxon>Bacillati</taxon>
        <taxon>Actinomycetota</taxon>
        <taxon>Actinomycetes</taxon>
        <taxon>Pseudonocardiales</taxon>
        <taxon>Pseudonocardiaceae</taxon>
        <taxon>Solihabitans</taxon>
    </lineage>
</organism>
<dbReference type="GO" id="GO:0005524">
    <property type="term" value="F:ATP binding"/>
    <property type="evidence" value="ECO:0007669"/>
    <property type="project" value="UniProtKB-UniRule"/>
</dbReference>
<comment type="subunit">
    <text evidence="5 7">Monomer.</text>
</comment>
<gene>
    <name evidence="5" type="primary">adk</name>
    <name evidence="8" type="ORF">F0L68_06385</name>
</gene>
<keyword evidence="2 5" id="KW-0545">Nucleotide biosynthesis</keyword>
<feature type="region of interest" description="NMP" evidence="5">
    <location>
        <begin position="30"/>
        <end position="59"/>
    </location>
</feature>
<dbReference type="PROSITE" id="PS00113">
    <property type="entry name" value="ADENYLATE_KINASE"/>
    <property type="match status" value="1"/>
</dbReference>
<feature type="binding site" evidence="5">
    <location>
        <begin position="57"/>
        <end position="59"/>
    </location>
    <ligand>
        <name>AMP</name>
        <dbReference type="ChEBI" id="CHEBI:456215"/>
    </ligand>
</feature>
<feature type="binding site" evidence="5">
    <location>
        <position position="140"/>
    </location>
    <ligand>
        <name>AMP</name>
        <dbReference type="ChEBI" id="CHEBI:456215"/>
    </ligand>
</feature>
<comment type="domain">
    <text evidence="5">Consists of three domains, a large central CORE domain and two small peripheral domains, NMPbind and LID, which undergo movements during catalysis. The LID domain closes over the site of phosphoryl transfer upon ATP binding. Assembling and dissambling the active center during each catalytic cycle provides an effective means to prevent ATP hydrolysis.</text>
</comment>
<feature type="binding site" evidence="5">
    <location>
        <position position="129"/>
    </location>
    <ligand>
        <name>AMP</name>
        <dbReference type="ChEBI" id="CHEBI:456215"/>
    </ligand>
</feature>
<reference evidence="8 9" key="2">
    <citation type="submission" date="2019-09" db="EMBL/GenBank/DDBJ databases">
        <authorList>
            <person name="Jin C."/>
        </authorList>
    </citation>
    <scope>NUCLEOTIDE SEQUENCE [LARGE SCALE GENOMIC DNA]</scope>
    <source>
        <strain evidence="8 9">AN110305</strain>
    </source>
</reference>
<dbReference type="InterPro" id="IPR033690">
    <property type="entry name" value="Adenylat_kinase_CS"/>
</dbReference>
<feature type="binding site" evidence="5">
    <location>
        <begin position="85"/>
        <end position="88"/>
    </location>
    <ligand>
        <name>AMP</name>
        <dbReference type="ChEBI" id="CHEBI:456215"/>
    </ligand>
</feature>
<dbReference type="UniPathway" id="UPA00588">
    <property type="reaction ID" value="UER00649"/>
</dbReference>
<dbReference type="CDD" id="cd01428">
    <property type="entry name" value="ADK"/>
    <property type="match status" value="1"/>
</dbReference>
<sequence length="183" mass="20346">MRLVLVGPPGAGKGTQAAVLSDQLGVPHISTGDLFRAHISQQTELGQEVQRYLDAGELVPDTLTNEMVRERLGQDDAQHGFLLDGFPRNVAQADVLGEILSQQGHRLDAVLEFRIDEDVVVERLLTRGRADDKEEVIRHRQKIYRDETAPLLDYYRDILVTVDAVGDVEEVTARALAALRGRQ</sequence>
<dbReference type="OrthoDB" id="9805030at2"/>
<feature type="binding site" evidence="5">
    <location>
        <position position="31"/>
    </location>
    <ligand>
        <name>AMP</name>
        <dbReference type="ChEBI" id="CHEBI:456215"/>
    </ligand>
</feature>
<evidence type="ECO:0000256" key="6">
    <source>
        <dbReference type="RuleBase" id="RU003330"/>
    </source>
</evidence>
<dbReference type="InterPro" id="IPR006259">
    <property type="entry name" value="Adenyl_kin_sub"/>
</dbReference>
<evidence type="ECO:0000313" key="8">
    <source>
        <dbReference type="EMBL" id="KAA2264715.1"/>
    </source>
</evidence>
<evidence type="ECO:0000256" key="7">
    <source>
        <dbReference type="RuleBase" id="RU003331"/>
    </source>
</evidence>
<feature type="binding site" evidence="5">
    <location>
        <position position="127"/>
    </location>
    <ligand>
        <name>ATP</name>
        <dbReference type="ChEBI" id="CHEBI:30616"/>
    </ligand>
</feature>
<keyword evidence="4 5" id="KW-0418">Kinase</keyword>
<dbReference type="Gene3D" id="3.40.50.300">
    <property type="entry name" value="P-loop containing nucleotide triphosphate hydrolases"/>
    <property type="match status" value="1"/>
</dbReference>
<dbReference type="NCBIfam" id="NF001381">
    <property type="entry name" value="PRK00279.1-3"/>
    <property type="match status" value="1"/>
</dbReference>
<dbReference type="NCBIfam" id="NF011105">
    <property type="entry name" value="PRK14532.1"/>
    <property type="match status" value="1"/>
</dbReference>
<dbReference type="PRINTS" id="PR00094">
    <property type="entry name" value="ADENYLTKNASE"/>
</dbReference>
<evidence type="ECO:0000256" key="5">
    <source>
        <dbReference type="HAMAP-Rule" id="MF_00235"/>
    </source>
</evidence>
<dbReference type="SUPFAM" id="SSF52540">
    <property type="entry name" value="P-loop containing nucleoside triphosphate hydrolases"/>
    <property type="match status" value="1"/>
</dbReference>
<name>A0A5B2XNI3_9PSEU</name>
<comment type="function">
    <text evidence="5">Catalyzes the reversible transfer of the terminal phosphate group between ATP and AMP. Plays an important role in cellular energy homeostasis and in adenine nucleotide metabolism.</text>
</comment>
<dbReference type="InterPro" id="IPR000850">
    <property type="entry name" value="Adenylat/UMP-CMP_kin"/>
</dbReference>
<accession>A0A5B2XNI3</accession>
<comment type="subcellular location">
    <subcellularLocation>
        <location evidence="5 7">Cytoplasm</location>
    </subcellularLocation>
</comment>
<dbReference type="AlphaFoldDB" id="A0A5B2XNI3"/>
<keyword evidence="5 7" id="KW-0067">ATP-binding</keyword>
<dbReference type="NCBIfam" id="NF011104">
    <property type="entry name" value="PRK14531.1"/>
    <property type="match status" value="1"/>
</dbReference>
<comment type="pathway">
    <text evidence="5">Purine metabolism; AMP biosynthesis via salvage pathway; AMP from ADP: step 1/1.</text>
</comment>
<keyword evidence="3 5" id="KW-0547">Nucleotide-binding</keyword>
<evidence type="ECO:0000256" key="4">
    <source>
        <dbReference type="ARBA" id="ARBA00022777"/>
    </source>
</evidence>
<dbReference type="EC" id="2.7.4.3" evidence="5 7"/>
<dbReference type="EMBL" id="VUOB01000010">
    <property type="protein sequence ID" value="KAA2264715.1"/>
    <property type="molecule type" value="Genomic_DNA"/>
</dbReference>
<dbReference type="Pfam" id="PF00406">
    <property type="entry name" value="ADK"/>
    <property type="match status" value="1"/>
</dbReference>
<dbReference type="InterPro" id="IPR027417">
    <property type="entry name" value="P-loop_NTPase"/>
</dbReference>
<evidence type="ECO:0000256" key="2">
    <source>
        <dbReference type="ARBA" id="ARBA00022727"/>
    </source>
</evidence>
<keyword evidence="1 5" id="KW-0808">Transferase</keyword>
<comment type="caution">
    <text evidence="5">Lacks conserved residue(s) required for the propagation of feature annotation.</text>
</comment>
<proteinExistence type="inferred from homology"/>
<dbReference type="Proteomes" id="UP000323454">
    <property type="component" value="Unassembled WGS sequence"/>
</dbReference>